<proteinExistence type="predicted"/>
<dbReference type="Proteomes" id="UP000799753">
    <property type="component" value="Unassembled WGS sequence"/>
</dbReference>
<sequence>MKRSNALVTSVQRLPASCNHGSNKYYPLIPPLGIDIVDMLMDETIVVHPMRPTHTHRRGVQGYQRNMNAMTRPTWSIRMNSVPTREVVELVTAQRDLAFLYSAERGMLLLSSSNDLTQDYNVLAKRRAVAERRYVNAIICYYRSRKQMSNLQAAELQGYFTHQKMTGMGFVNREYLLGLFRKYWCMGLVRISTDLLLPSPRAVLRLSAHGVGCGF</sequence>
<evidence type="ECO:0000313" key="2">
    <source>
        <dbReference type="Proteomes" id="UP000799753"/>
    </source>
</evidence>
<dbReference type="EMBL" id="MU006823">
    <property type="protein sequence ID" value="KAF2634493.1"/>
    <property type="molecule type" value="Genomic_DNA"/>
</dbReference>
<evidence type="ECO:0000313" key="1">
    <source>
        <dbReference type="EMBL" id="KAF2634493.1"/>
    </source>
</evidence>
<reference evidence="1" key="1">
    <citation type="journal article" date="2020" name="Stud. Mycol.">
        <title>101 Dothideomycetes genomes: a test case for predicting lifestyles and emergence of pathogens.</title>
        <authorList>
            <person name="Haridas S."/>
            <person name="Albert R."/>
            <person name="Binder M."/>
            <person name="Bloem J."/>
            <person name="Labutti K."/>
            <person name="Salamov A."/>
            <person name="Andreopoulos B."/>
            <person name="Baker S."/>
            <person name="Barry K."/>
            <person name="Bills G."/>
            <person name="Bluhm B."/>
            <person name="Cannon C."/>
            <person name="Castanera R."/>
            <person name="Culley D."/>
            <person name="Daum C."/>
            <person name="Ezra D."/>
            <person name="Gonzalez J."/>
            <person name="Henrissat B."/>
            <person name="Kuo A."/>
            <person name="Liang C."/>
            <person name="Lipzen A."/>
            <person name="Lutzoni F."/>
            <person name="Magnuson J."/>
            <person name="Mondo S."/>
            <person name="Nolan M."/>
            <person name="Ohm R."/>
            <person name="Pangilinan J."/>
            <person name="Park H.-J."/>
            <person name="Ramirez L."/>
            <person name="Alfaro M."/>
            <person name="Sun H."/>
            <person name="Tritt A."/>
            <person name="Yoshinaga Y."/>
            <person name="Zwiers L.-H."/>
            <person name="Turgeon B."/>
            <person name="Goodwin S."/>
            <person name="Spatafora J."/>
            <person name="Crous P."/>
            <person name="Grigoriev I."/>
        </authorList>
    </citation>
    <scope>NUCLEOTIDE SEQUENCE</scope>
    <source>
        <strain evidence="1">CBS 473.64</strain>
    </source>
</reference>
<organism evidence="1 2">
    <name type="scientific">Massarina eburnea CBS 473.64</name>
    <dbReference type="NCBI Taxonomy" id="1395130"/>
    <lineage>
        <taxon>Eukaryota</taxon>
        <taxon>Fungi</taxon>
        <taxon>Dikarya</taxon>
        <taxon>Ascomycota</taxon>
        <taxon>Pezizomycotina</taxon>
        <taxon>Dothideomycetes</taxon>
        <taxon>Pleosporomycetidae</taxon>
        <taxon>Pleosporales</taxon>
        <taxon>Massarineae</taxon>
        <taxon>Massarinaceae</taxon>
        <taxon>Massarina</taxon>
    </lineage>
</organism>
<gene>
    <name evidence="1" type="ORF">P280DRAFT_474601</name>
</gene>
<keyword evidence="2" id="KW-1185">Reference proteome</keyword>
<dbReference type="AlphaFoldDB" id="A0A6A6RHN5"/>
<accession>A0A6A6RHN5</accession>
<protein>
    <submittedName>
        <fullName evidence="1">Uncharacterized protein</fullName>
    </submittedName>
</protein>
<dbReference type="OrthoDB" id="3882589at2759"/>
<name>A0A6A6RHN5_9PLEO</name>